<sequence length="51" mass="5676">MHAKAGDNIHRIASVSMTVSGSLTQWREWTGLPFDGDGDIDVRHDVEPRTI</sequence>
<protein>
    <submittedName>
        <fullName evidence="1">Uncharacterized protein</fullName>
    </submittedName>
</protein>
<organism evidence="1 2">
    <name type="scientific">Streptomyces spiralis</name>
    <dbReference type="NCBI Taxonomy" id="66376"/>
    <lineage>
        <taxon>Bacteria</taxon>
        <taxon>Bacillati</taxon>
        <taxon>Actinomycetota</taxon>
        <taxon>Actinomycetes</taxon>
        <taxon>Kitasatosporales</taxon>
        <taxon>Streptomycetaceae</taxon>
        <taxon>Streptomyces</taxon>
    </lineage>
</organism>
<name>A0A919E135_9ACTN</name>
<comment type="caution">
    <text evidence="1">The sequence shown here is derived from an EMBL/GenBank/DDBJ whole genome shotgun (WGS) entry which is preliminary data.</text>
</comment>
<dbReference type="Proteomes" id="UP000641386">
    <property type="component" value="Unassembled WGS sequence"/>
</dbReference>
<dbReference type="EMBL" id="BNBC01000040">
    <property type="protein sequence ID" value="GHF00926.1"/>
    <property type="molecule type" value="Genomic_DNA"/>
</dbReference>
<reference evidence="1" key="2">
    <citation type="submission" date="2020-09" db="EMBL/GenBank/DDBJ databases">
        <authorList>
            <person name="Sun Q."/>
            <person name="Ohkuma M."/>
        </authorList>
    </citation>
    <scope>NUCLEOTIDE SEQUENCE</scope>
    <source>
        <strain evidence="1">JCM 3302</strain>
    </source>
</reference>
<dbReference type="AlphaFoldDB" id="A0A919E135"/>
<accession>A0A919E135</accession>
<reference evidence="1" key="1">
    <citation type="journal article" date="2014" name="Int. J. Syst. Evol. Microbiol.">
        <title>Complete genome sequence of Corynebacterium casei LMG S-19264T (=DSM 44701T), isolated from a smear-ripened cheese.</title>
        <authorList>
            <consortium name="US DOE Joint Genome Institute (JGI-PGF)"/>
            <person name="Walter F."/>
            <person name="Albersmeier A."/>
            <person name="Kalinowski J."/>
            <person name="Ruckert C."/>
        </authorList>
    </citation>
    <scope>NUCLEOTIDE SEQUENCE</scope>
    <source>
        <strain evidence="1">JCM 3302</strain>
    </source>
</reference>
<keyword evidence="2" id="KW-1185">Reference proteome</keyword>
<gene>
    <name evidence="1" type="ORF">GCM10014715_66410</name>
</gene>
<proteinExistence type="predicted"/>
<dbReference type="RefSeq" id="WP_189906109.1">
    <property type="nucleotide sequence ID" value="NZ_BNBC01000040.1"/>
</dbReference>
<evidence type="ECO:0000313" key="2">
    <source>
        <dbReference type="Proteomes" id="UP000641386"/>
    </source>
</evidence>
<evidence type="ECO:0000313" key="1">
    <source>
        <dbReference type="EMBL" id="GHF00926.1"/>
    </source>
</evidence>